<dbReference type="EMBL" id="CH963847">
    <property type="protein sequence ID" value="KRF97705.1"/>
    <property type="molecule type" value="Genomic_DNA"/>
</dbReference>
<gene>
    <name evidence="2" type="primary">Dwil\GK27039</name>
    <name evidence="2" type="ORF">Dwil_GK27039</name>
</gene>
<dbReference type="AlphaFoldDB" id="A0A0Q9WP39"/>
<name>A0A0Q9WP39_DROWI</name>
<evidence type="ECO:0000256" key="1">
    <source>
        <dbReference type="SAM" id="MobiDB-lite"/>
    </source>
</evidence>
<keyword evidence="3" id="KW-1185">Reference proteome</keyword>
<dbReference type="Proteomes" id="UP000007798">
    <property type="component" value="Unassembled WGS sequence"/>
</dbReference>
<evidence type="ECO:0000313" key="2">
    <source>
        <dbReference type="EMBL" id="KRF97705.1"/>
    </source>
</evidence>
<evidence type="ECO:0000313" key="3">
    <source>
        <dbReference type="Proteomes" id="UP000007798"/>
    </source>
</evidence>
<dbReference type="STRING" id="7260.A0A0Q9WP39"/>
<dbReference type="InParanoid" id="A0A0Q9WP39"/>
<feature type="region of interest" description="Disordered" evidence="1">
    <location>
        <begin position="40"/>
        <end position="68"/>
    </location>
</feature>
<accession>A0A0Q9WP39</accession>
<proteinExistence type="predicted"/>
<protein>
    <submittedName>
        <fullName evidence="2">Uncharacterized protein</fullName>
    </submittedName>
</protein>
<reference evidence="2 3" key="1">
    <citation type="journal article" date="2007" name="Nature">
        <title>Evolution of genes and genomes on the Drosophila phylogeny.</title>
        <authorList>
            <consortium name="Drosophila 12 Genomes Consortium"/>
            <person name="Clark A.G."/>
            <person name="Eisen M.B."/>
            <person name="Smith D.R."/>
            <person name="Bergman C.M."/>
            <person name="Oliver B."/>
            <person name="Markow T.A."/>
            <person name="Kaufman T.C."/>
            <person name="Kellis M."/>
            <person name="Gelbart W."/>
            <person name="Iyer V.N."/>
            <person name="Pollard D.A."/>
            <person name="Sackton T.B."/>
            <person name="Larracuente A.M."/>
            <person name="Singh N.D."/>
            <person name="Abad J.P."/>
            <person name="Abt D.N."/>
            <person name="Adryan B."/>
            <person name="Aguade M."/>
            <person name="Akashi H."/>
            <person name="Anderson W.W."/>
            <person name="Aquadro C.F."/>
            <person name="Ardell D.H."/>
            <person name="Arguello R."/>
            <person name="Artieri C.G."/>
            <person name="Barbash D.A."/>
            <person name="Barker D."/>
            <person name="Barsanti P."/>
            <person name="Batterham P."/>
            <person name="Batzoglou S."/>
            <person name="Begun D."/>
            <person name="Bhutkar A."/>
            <person name="Blanco E."/>
            <person name="Bosak S.A."/>
            <person name="Bradley R.K."/>
            <person name="Brand A.D."/>
            <person name="Brent M.R."/>
            <person name="Brooks A.N."/>
            <person name="Brown R.H."/>
            <person name="Butlin R.K."/>
            <person name="Caggese C."/>
            <person name="Calvi B.R."/>
            <person name="Bernardo de Carvalho A."/>
            <person name="Caspi A."/>
            <person name="Castrezana S."/>
            <person name="Celniker S.E."/>
            <person name="Chang J.L."/>
            <person name="Chapple C."/>
            <person name="Chatterji S."/>
            <person name="Chinwalla A."/>
            <person name="Civetta A."/>
            <person name="Clifton S.W."/>
            <person name="Comeron J.M."/>
            <person name="Costello J.C."/>
            <person name="Coyne J.A."/>
            <person name="Daub J."/>
            <person name="David R.G."/>
            <person name="Delcher A.L."/>
            <person name="Delehaunty K."/>
            <person name="Do C.B."/>
            <person name="Ebling H."/>
            <person name="Edwards K."/>
            <person name="Eickbush T."/>
            <person name="Evans J.D."/>
            <person name="Filipski A."/>
            <person name="Findeiss S."/>
            <person name="Freyhult E."/>
            <person name="Fulton L."/>
            <person name="Fulton R."/>
            <person name="Garcia A.C."/>
            <person name="Gardiner A."/>
            <person name="Garfield D.A."/>
            <person name="Garvin B.E."/>
            <person name="Gibson G."/>
            <person name="Gilbert D."/>
            <person name="Gnerre S."/>
            <person name="Godfrey J."/>
            <person name="Good R."/>
            <person name="Gotea V."/>
            <person name="Gravely B."/>
            <person name="Greenberg A.J."/>
            <person name="Griffiths-Jones S."/>
            <person name="Gross S."/>
            <person name="Guigo R."/>
            <person name="Gustafson E.A."/>
            <person name="Haerty W."/>
            <person name="Hahn M.W."/>
            <person name="Halligan D.L."/>
            <person name="Halpern A.L."/>
            <person name="Halter G.M."/>
            <person name="Han M.V."/>
            <person name="Heger A."/>
            <person name="Hillier L."/>
            <person name="Hinrichs A.S."/>
            <person name="Holmes I."/>
            <person name="Hoskins R.A."/>
            <person name="Hubisz M.J."/>
            <person name="Hultmark D."/>
            <person name="Huntley M.A."/>
            <person name="Jaffe D.B."/>
            <person name="Jagadeeshan S."/>
            <person name="Jeck W.R."/>
            <person name="Johnson J."/>
            <person name="Jones C.D."/>
            <person name="Jordan W.C."/>
            <person name="Karpen G.H."/>
            <person name="Kataoka E."/>
            <person name="Keightley P.D."/>
            <person name="Kheradpour P."/>
            <person name="Kirkness E.F."/>
            <person name="Koerich L.B."/>
            <person name="Kristiansen K."/>
            <person name="Kudrna D."/>
            <person name="Kulathinal R.J."/>
            <person name="Kumar S."/>
            <person name="Kwok R."/>
            <person name="Lander E."/>
            <person name="Langley C.H."/>
            <person name="Lapoint R."/>
            <person name="Lazzaro B.P."/>
            <person name="Lee S.J."/>
            <person name="Levesque L."/>
            <person name="Li R."/>
            <person name="Lin C.F."/>
            <person name="Lin M.F."/>
            <person name="Lindblad-Toh K."/>
            <person name="Llopart A."/>
            <person name="Long M."/>
            <person name="Low L."/>
            <person name="Lozovsky E."/>
            <person name="Lu J."/>
            <person name="Luo M."/>
            <person name="Machado C.A."/>
            <person name="Makalowski W."/>
            <person name="Marzo M."/>
            <person name="Matsuda M."/>
            <person name="Matzkin L."/>
            <person name="McAllister B."/>
            <person name="McBride C.S."/>
            <person name="McKernan B."/>
            <person name="McKernan K."/>
            <person name="Mendez-Lago M."/>
            <person name="Minx P."/>
            <person name="Mollenhauer M.U."/>
            <person name="Montooth K."/>
            <person name="Mount S.M."/>
            <person name="Mu X."/>
            <person name="Myers E."/>
            <person name="Negre B."/>
            <person name="Newfeld S."/>
            <person name="Nielsen R."/>
            <person name="Noor M.A."/>
            <person name="O'Grady P."/>
            <person name="Pachter L."/>
            <person name="Papaceit M."/>
            <person name="Parisi M.J."/>
            <person name="Parisi M."/>
            <person name="Parts L."/>
            <person name="Pedersen J.S."/>
            <person name="Pesole G."/>
            <person name="Phillippy A.M."/>
            <person name="Ponting C.P."/>
            <person name="Pop M."/>
            <person name="Porcelli D."/>
            <person name="Powell J.R."/>
            <person name="Prohaska S."/>
            <person name="Pruitt K."/>
            <person name="Puig M."/>
            <person name="Quesneville H."/>
            <person name="Ram K.R."/>
            <person name="Rand D."/>
            <person name="Rasmussen M.D."/>
            <person name="Reed L.K."/>
            <person name="Reenan R."/>
            <person name="Reily A."/>
            <person name="Remington K.A."/>
            <person name="Rieger T.T."/>
            <person name="Ritchie M.G."/>
            <person name="Robin C."/>
            <person name="Rogers Y.H."/>
            <person name="Rohde C."/>
            <person name="Rozas J."/>
            <person name="Rubenfield M.J."/>
            <person name="Ruiz A."/>
            <person name="Russo S."/>
            <person name="Salzberg S.L."/>
            <person name="Sanchez-Gracia A."/>
            <person name="Saranga D.J."/>
            <person name="Sato H."/>
            <person name="Schaeffer S.W."/>
            <person name="Schatz M.C."/>
            <person name="Schlenke T."/>
            <person name="Schwartz R."/>
            <person name="Segarra C."/>
            <person name="Singh R.S."/>
            <person name="Sirot L."/>
            <person name="Sirota M."/>
            <person name="Sisneros N.B."/>
            <person name="Smith C.D."/>
            <person name="Smith T.F."/>
            <person name="Spieth J."/>
            <person name="Stage D.E."/>
            <person name="Stark A."/>
            <person name="Stephan W."/>
            <person name="Strausberg R.L."/>
            <person name="Strempel S."/>
            <person name="Sturgill D."/>
            <person name="Sutton G."/>
            <person name="Sutton G.G."/>
            <person name="Tao W."/>
            <person name="Teichmann S."/>
            <person name="Tobari Y.N."/>
            <person name="Tomimura Y."/>
            <person name="Tsolas J.M."/>
            <person name="Valente V.L."/>
            <person name="Venter E."/>
            <person name="Venter J.C."/>
            <person name="Vicario S."/>
            <person name="Vieira F.G."/>
            <person name="Vilella A.J."/>
            <person name="Villasante A."/>
            <person name="Walenz B."/>
            <person name="Wang J."/>
            <person name="Wasserman M."/>
            <person name="Watts T."/>
            <person name="Wilson D."/>
            <person name="Wilson R.K."/>
            <person name="Wing R.A."/>
            <person name="Wolfner M.F."/>
            <person name="Wong A."/>
            <person name="Wong G.K."/>
            <person name="Wu C.I."/>
            <person name="Wu G."/>
            <person name="Yamamoto D."/>
            <person name="Yang H.P."/>
            <person name="Yang S.P."/>
            <person name="Yorke J.A."/>
            <person name="Yoshida K."/>
            <person name="Zdobnov E."/>
            <person name="Zhang P."/>
            <person name="Zhang Y."/>
            <person name="Zimin A.V."/>
            <person name="Baldwin J."/>
            <person name="Abdouelleil A."/>
            <person name="Abdulkadir J."/>
            <person name="Abebe A."/>
            <person name="Abera B."/>
            <person name="Abreu J."/>
            <person name="Acer S.C."/>
            <person name="Aftuck L."/>
            <person name="Alexander A."/>
            <person name="An P."/>
            <person name="Anderson E."/>
            <person name="Anderson S."/>
            <person name="Arachi H."/>
            <person name="Azer M."/>
            <person name="Bachantsang P."/>
            <person name="Barry A."/>
            <person name="Bayul T."/>
            <person name="Berlin A."/>
            <person name="Bessette D."/>
            <person name="Bloom T."/>
            <person name="Blye J."/>
            <person name="Boguslavskiy L."/>
            <person name="Bonnet C."/>
            <person name="Boukhgalter B."/>
            <person name="Bourzgui I."/>
            <person name="Brown A."/>
            <person name="Cahill P."/>
            <person name="Channer S."/>
            <person name="Cheshatsang Y."/>
            <person name="Chuda L."/>
            <person name="Citroen M."/>
            <person name="Collymore A."/>
            <person name="Cooke P."/>
            <person name="Costello M."/>
            <person name="D'Aco K."/>
            <person name="Daza R."/>
            <person name="De Haan G."/>
            <person name="DeGray S."/>
            <person name="DeMaso C."/>
            <person name="Dhargay N."/>
            <person name="Dooley K."/>
            <person name="Dooley E."/>
            <person name="Doricent M."/>
            <person name="Dorje P."/>
            <person name="Dorjee K."/>
            <person name="Dupes A."/>
            <person name="Elong R."/>
            <person name="Falk J."/>
            <person name="Farina A."/>
            <person name="Faro S."/>
            <person name="Ferguson D."/>
            <person name="Fisher S."/>
            <person name="Foley C.D."/>
            <person name="Franke A."/>
            <person name="Friedrich D."/>
            <person name="Gadbois L."/>
            <person name="Gearin G."/>
            <person name="Gearin C.R."/>
            <person name="Giannoukos G."/>
            <person name="Goode T."/>
            <person name="Graham J."/>
            <person name="Grandbois E."/>
            <person name="Grewal S."/>
            <person name="Gyaltsen K."/>
            <person name="Hafez N."/>
            <person name="Hagos B."/>
            <person name="Hall J."/>
            <person name="Henson C."/>
            <person name="Hollinger A."/>
            <person name="Honan T."/>
            <person name="Huard M.D."/>
            <person name="Hughes L."/>
            <person name="Hurhula B."/>
            <person name="Husby M.E."/>
            <person name="Kamat A."/>
            <person name="Kanga B."/>
            <person name="Kashin S."/>
            <person name="Khazanovich D."/>
            <person name="Kisner P."/>
            <person name="Lance K."/>
            <person name="Lara M."/>
            <person name="Lee W."/>
            <person name="Lennon N."/>
            <person name="Letendre F."/>
            <person name="LeVine R."/>
            <person name="Lipovsky A."/>
            <person name="Liu X."/>
            <person name="Liu J."/>
            <person name="Liu S."/>
            <person name="Lokyitsang T."/>
            <person name="Lokyitsang Y."/>
            <person name="Lubonja R."/>
            <person name="Lui A."/>
            <person name="MacDonald P."/>
            <person name="Magnisalis V."/>
            <person name="Maru K."/>
            <person name="Matthews C."/>
            <person name="McCusker W."/>
            <person name="McDonough S."/>
            <person name="Mehta T."/>
            <person name="Meldrim J."/>
            <person name="Meneus L."/>
            <person name="Mihai O."/>
            <person name="Mihalev A."/>
            <person name="Mihova T."/>
            <person name="Mittelman R."/>
            <person name="Mlenga V."/>
            <person name="Montmayeur A."/>
            <person name="Mulrain L."/>
            <person name="Navidi A."/>
            <person name="Naylor J."/>
            <person name="Negash T."/>
            <person name="Nguyen T."/>
            <person name="Nguyen N."/>
            <person name="Nicol R."/>
            <person name="Norbu C."/>
            <person name="Norbu N."/>
            <person name="Novod N."/>
            <person name="O'Neill B."/>
            <person name="Osman S."/>
            <person name="Markiewicz E."/>
            <person name="Oyono O.L."/>
            <person name="Patti C."/>
            <person name="Phunkhang P."/>
            <person name="Pierre F."/>
            <person name="Priest M."/>
            <person name="Raghuraman S."/>
            <person name="Rege F."/>
            <person name="Reyes R."/>
            <person name="Rise C."/>
            <person name="Rogov P."/>
            <person name="Ross K."/>
            <person name="Ryan E."/>
            <person name="Settipalli S."/>
            <person name="Shea T."/>
            <person name="Sherpa N."/>
            <person name="Shi L."/>
            <person name="Shih D."/>
            <person name="Sparrow T."/>
            <person name="Spaulding J."/>
            <person name="Stalker J."/>
            <person name="Stange-Thomann N."/>
            <person name="Stavropoulos S."/>
            <person name="Stone C."/>
            <person name="Strader C."/>
            <person name="Tesfaye S."/>
            <person name="Thomson T."/>
            <person name="Thoulutsang Y."/>
            <person name="Thoulutsang D."/>
            <person name="Topham K."/>
            <person name="Topping I."/>
            <person name="Tsamla T."/>
            <person name="Vassiliev H."/>
            <person name="Vo A."/>
            <person name="Wangchuk T."/>
            <person name="Wangdi T."/>
            <person name="Weiand M."/>
            <person name="Wilkinson J."/>
            <person name="Wilson A."/>
            <person name="Yadav S."/>
            <person name="Young G."/>
            <person name="Yu Q."/>
            <person name="Zembek L."/>
            <person name="Zhong D."/>
            <person name="Zimmer A."/>
            <person name="Zwirko Z."/>
            <person name="Jaffe D.B."/>
            <person name="Alvarez P."/>
            <person name="Brockman W."/>
            <person name="Butler J."/>
            <person name="Chin C."/>
            <person name="Gnerre S."/>
            <person name="Grabherr M."/>
            <person name="Kleber M."/>
            <person name="Mauceli E."/>
            <person name="MacCallum I."/>
        </authorList>
    </citation>
    <scope>NUCLEOTIDE SEQUENCE [LARGE SCALE GENOMIC DNA]</scope>
    <source>
        <strain evidence="3">Tucson 14030-0811.24</strain>
    </source>
</reference>
<organism evidence="2 3">
    <name type="scientific">Drosophila willistoni</name>
    <name type="common">Fruit fly</name>
    <dbReference type="NCBI Taxonomy" id="7260"/>
    <lineage>
        <taxon>Eukaryota</taxon>
        <taxon>Metazoa</taxon>
        <taxon>Ecdysozoa</taxon>
        <taxon>Arthropoda</taxon>
        <taxon>Hexapoda</taxon>
        <taxon>Insecta</taxon>
        <taxon>Pterygota</taxon>
        <taxon>Neoptera</taxon>
        <taxon>Endopterygota</taxon>
        <taxon>Diptera</taxon>
        <taxon>Brachycera</taxon>
        <taxon>Muscomorpha</taxon>
        <taxon>Ephydroidea</taxon>
        <taxon>Drosophilidae</taxon>
        <taxon>Drosophila</taxon>
        <taxon>Sophophora</taxon>
    </lineage>
</organism>
<sequence>MKFYTKLNRIQKEDKWHLNSRSLLPPSGSEPSLFRRAFGGSSSSFVTSSSAQTTTSAGSSDGSSNSLNLGSNIFKRFAERMRNTPDASPL</sequence>